<protein>
    <recommendedName>
        <fullName evidence="3">CdiI immunity protein domain-containing protein</fullName>
    </recommendedName>
</protein>
<keyword evidence="2" id="KW-1185">Reference proteome</keyword>
<dbReference type="EMBL" id="SJKA01000001">
    <property type="protein sequence ID" value="TCC43407.1"/>
    <property type="molecule type" value="Genomic_DNA"/>
</dbReference>
<evidence type="ECO:0000313" key="1">
    <source>
        <dbReference type="EMBL" id="TCC43407.1"/>
    </source>
</evidence>
<dbReference type="AlphaFoldDB" id="A0A4R0JBN4"/>
<sequence length="115" mass="12961">MTEEIHVSYSGEYWLKHSDAPFATFLAVVQSHLHSEADPDNFAALKRRAQSDRPDDAELQTFRSELSRLLAGDREGLPSDAIGLAADGDDWSTDDEFLLWLWQQLYPNEPVPSGQ</sequence>
<evidence type="ECO:0008006" key="3">
    <source>
        <dbReference type="Google" id="ProtNLM"/>
    </source>
</evidence>
<evidence type="ECO:0000313" key="2">
    <source>
        <dbReference type="Proteomes" id="UP000292695"/>
    </source>
</evidence>
<organism evidence="1 2">
    <name type="scientific">Kribbella sindirgiensis</name>
    <dbReference type="NCBI Taxonomy" id="1124744"/>
    <lineage>
        <taxon>Bacteria</taxon>
        <taxon>Bacillati</taxon>
        <taxon>Actinomycetota</taxon>
        <taxon>Actinomycetes</taxon>
        <taxon>Propionibacteriales</taxon>
        <taxon>Kribbellaceae</taxon>
        <taxon>Kribbella</taxon>
    </lineage>
</organism>
<comment type="caution">
    <text evidence="1">The sequence shown here is derived from an EMBL/GenBank/DDBJ whole genome shotgun (WGS) entry which is preliminary data.</text>
</comment>
<accession>A0A4R0JBN4</accession>
<dbReference type="OrthoDB" id="3831317at2"/>
<reference evidence="1 2" key="1">
    <citation type="submission" date="2019-02" db="EMBL/GenBank/DDBJ databases">
        <title>Kribbella capetownensis sp. nov. and Kribbella speibonae sp. nov., isolated from soil.</title>
        <authorList>
            <person name="Curtis S.M."/>
            <person name="Norton I."/>
            <person name="Everest G.J."/>
            <person name="Meyers P.R."/>
        </authorList>
    </citation>
    <scope>NUCLEOTIDE SEQUENCE [LARGE SCALE GENOMIC DNA]</scope>
    <source>
        <strain evidence="1 2">DSM 27082</strain>
    </source>
</reference>
<proteinExistence type="predicted"/>
<gene>
    <name evidence="1" type="ORF">E0H50_02755</name>
</gene>
<name>A0A4R0JBN4_9ACTN</name>
<dbReference type="Proteomes" id="UP000292695">
    <property type="component" value="Unassembled WGS sequence"/>
</dbReference>
<dbReference type="RefSeq" id="WP_131284342.1">
    <property type="nucleotide sequence ID" value="NZ_SJKA01000001.1"/>
</dbReference>